<dbReference type="AlphaFoldDB" id="A0A0A0IDC9"/>
<dbReference type="Pfam" id="PF07510">
    <property type="entry name" value="GmrSD_C"/>
    <property type="match status" value="1"/>
</dbReference>
<dbReference type="Pfam" id="PF03235">
    <property type="entry name" value="GmrSD_N"/>
    <property type="match status" value="1"/>
</dbReference>
<comment type="caution">
    <text evidence="3">The sequence shown here is derived from an EMBL/GenBank/DDBJ whole genome shotgun (WGS) entry which is preliminary data.</text>
</comment>
<evidence type="ECO:0000313" key="4">
    <source>
        <dbReference type="Proteomes" id="UP000030012"/>
    </source>
</evidence>
<dbReference type="RefSeq" id="WP_039252033.1">
    <property type="nucleotide sequence ID" value="NZ_JENJ01000002.1"/>
</dbReference>
<name>A0A0A0IDC9_CLONO</name>
<evidence type="ECO:0000259" key="1">
    <source>
        <dbReference type="Pfam" id="PF03235"/>
    </source>
</evidence>
<sequence>MQNVSNMSAEPKNLFQILTGDSNFEIPVFQRDYSWKDENWKELWNDISNGFKENNKHYLGSIVLVNNKGVKEILDGQQRLITLSILIKSIHWCIKELINNNIDVEQNNIRLSKIGQLIFEEDIYNPSDVSNKIKLNDTNDCVYNNYIVKDEEYKVDVNSKSNELLIKCYKFFKKIIKETCINNENNTLNIKTLLDYFKYISENIIVVEITVSDYSNAYVIFETLNDRGLELTVTDLLKNYLFSKVLPKKHRKVHLLWNKIINRIGEKNLTKYIRHFWNSRNKKVTEKSLFKALKNYIESGVLVEEFLVELEQVSIIYKAIVDVDNEIWNNDVELIRYLNEIKLYKVDLCYPVILAAQLNIDKATLKRKIFKLCSRISFRYITICNGSPGDLENAYNKLCLKIIKEKDDLDFNYILNSMKEFTVPKEEFIASFTNKILKTKNNKRKILEILKAIERNMGGTLPEDYTIEHILPESPSEEWQEEFGDDIDHYKYRIGNYTLLKKDKNSEIGNKMFYDKKIEYKNSAFKMTKEIANKDKWTISEIEERQRKMGKIVETIWSI</sequence>
<organism evidence="3 4">
    <name type="scientific">Clostridium novyi A str. 4552</name>
    <dbReference type="NCBI Taxonomy" id="1444289"/>
    <lineage>
        <taxon>Bacteria</taxon>
        <taxon>Bacillati</taxon>
        <taxon>Bacillota</taxon>
        <taxon>Clostridia</taxon>
        <taxon>Eubacteriales</taxon>
        <taxon>Clostridiaceae</taxon>
        <taxon>Clostridium</taxon>
    </lineage>
</organism>
<reference evidence="3 4" key="1">
    <citation type="submission" date="2014-01" db="EMBL/GenBank/DDBJ databases">
        <title>Plasmidome dynamics in the species complex Clostridium novyi sensu lato converts strains of independent lineages into distinctly different pathogens.</title>
        <authorList>
            <person name="Skarin H."/>
            <person name="Segerman B."/>
        </authorList>
    </citation>
    <scope>NUCLEOTIDE SEQUENCE [LARGE SCALE GENOMIC DNA]</scope>
    <source>
        <strain evidence="3 4">4552</strain>
    </source>
</reference>
<dbReference type="PANTHER" id="PTHR35149:SF2">
    <property type="entry name" value="DUF262 DOMAIN-CONTAINING PROTEIN"/>
    <property type="match status" value="1"/>
</dbReference>
<dbReference type="EMBL" id="JENJ01000002">
    <property type="protein sequence ID" value="KGM98311.1"/>
    <property type="molecule type" value="Genomic_DNA"/>
</dbReference>
<accession>A0A0A0IDC9</accession>
<feature type="domain" description="GmrSD restriction endonucleases N-terminal" evidence="1">
    <location>
        <begin position="16"/>
        <end position="242"/>
    </location>
</feature>
<dbReference type="OrthoDB" id="9798761at2"/>
<evidence type="ECO:0000259" key="2">
    <source>
        <dbReference type="Pfam" id="PF07510"/>
    </source>
</evidence>
<gene>
    <name evidence="3" type="ORF">Z968_00830</name>
</gene>
<dbReference type="PANTHER" id="PTHR35149">
    <property type="entry name" value="SLL5132 PROTEIN"/>
    <property type="match status" value="1"/>
</dbReference>
<proteinExistence type="predicted"/>
<evidence type="ECO:0000313" key="3">
    <source>
        <dbReference type="EMBL" id="KGM98311.1"/>
    </source>
</evidence>
<dbReference type="InterPro" id="IPR011089">
    <property type="entry name" value="GmrSD_C"/>
</dbReference>
<evidence type="ECO:0008006" key="5">
    <source>
        <dbReference type="Google" id="ProtNLM"/>
    </source>
</evidence>
<dbReference type="Proteomes" id="UP000030012">
    <property type="component" value="Unassembled WGS sequence"/>
</dbReference>
<feature type="domain" description="GmrSD restriction endonucleases C-terminal" evidence="2">
    <location>
        <begin position="425"/>
        <end position="551"/>
    </location>
</feature>
<protein>
    <recommendedName>
        <fullName evidence="5">DUF262 domain-containing protein</fullName>
    </recommendedName>
</protein>
<dbReference type="InterPro" id="IPR004919">
    <property type="entry name" value="GmrSD_N"/>
</dbReference>